<keyword evidence="1" id="KW-1133">Transmembrane helix</keyword>
<dbReference type="NCBIfam" id="TIGR02832">
    <property type="entry name" value="spo_yunB"/>
    <property type="match status" value="1"/>
</dbReference>
<gene>
    <name evidence="2" type="primary">yunB</name>
    <name evidence="2" type="ORF">KL86CLO1_11764</name>
</gene>
<dbReference type="Pfam" id="PF09560">
    <property type="entry name" value="Spore_YunB"/>
    <property type="match status" value="1"/>
</dbReference>
<protein>
    <submittedName>
        <fullName evidence="2">Sporulation protein YunB</fullName>
    </submittedName>
</protein>
<evidence type="ECO:0000313" key="2">
    <source>
        <dbReference type="EMBL" id="SBW03317.1"/>
    </source>
</evidence>
<organism evidence="2">
    <name type="scientific">uncultured Eubacteriales bacterium</name>
    <dbReference type="NCBI Taxonomy" id="172733"/>
    <lineage>
        <taxon>Bacteria</taxon>
        <taxon>Bacillati</taxon>
        <taxon>Bacillota</taxon>
        <taxon>Clostridia</taxon>
        <taxon>Eubacteriales</taxon>
        <taxon>environmental samples</taxon>
    </lineage>
</organism>
<feature type="transmembrane region" description="Helical" evidence="1">
    <location>
        <begin position="21"/>
        <end position="42"/>
    </location>
</feature>
<sequence>MQKWRRIWPRVRVRRRAGGRGGDILLSSVLGIGLAVLAIYLFDGRVRPVVVELAETSARNAVTRVVNEAVERTLAAEAVSYDDMIMLQKDASGQITALTSNSVEMNRLRAEILDDVVAQVDILDSRELGIPLGNVLGLATLSDSGPRLPVKVLSVASAGGDLHNEFTSAGINQTYHKIILEVTVDVKLLIPGGTVETSVSTQVNIAETVIVGKVPDAYLQFGEQTK</sequence>
<name>A0A212JV98_9FIRM</name>
<dbReference type="AlphaFoldDB" id="A0A212JV98"/>
<dbReference type="InterPro" id="IPR014197">
    <property type="entry name" value="Sporulation_prot_YunB"/>
</dbReference>
<evidence type="ECO:0000256" key="1">
    <source>
        <dbReference type="SAM" id="Phobius"/>
    </source>
</evidence>
<dbReference type="EMBL" id="FLUN01000001">
    <property type="protein sequence ID" value="SBW03317.1"/>
    <property type="molecule type" value="Genomic_DNA"/>
</dbReference>
<keyword evidence="1" id="KW-0472">Membrane</keyword>
<reference evidence="2" key="1">
    <citation type="submission" date="2016-04" db="EMBL/GenBank/DDBJ databases">
        <authorList>
            <person name="Evans L.H."/>
            <person name="Alamgir A."/>
            <person name="Owens N."/>
            <person name="Weber N.D."/>
            <person name="Virtaneva K."/>
            <person name="Barbian K."/>
            <person name="Babar A."/>
            <person name="Rosenke K."/>
        </authorList>
    </citation>
    <scope>NUCLEOTIDE SEQUENCE</scope>
    <source>
        <strain evidence="2">86</strain>
    </source>
</reference>
<accession>A0A212JV98</accession>
<proteinExistence type="predicted"/>
<dbReference type="PIRSF" id="PIRSF021383">
    <property type="entry name" value="YunB"/>
    <property type="match status" value="1"/>
</dbReference>
<keyword evidence="1" id="KW-0812">Transmembrane</keyword>